<protein>
    <submittedName>
        <fullName evidence="2">Uncharacterized protein</fullName>
    </submittedName>
</protein>
<name>A0A1G7JLF3_9FLAO</name>
<dbReference type="AlphaFoldDB" id="A0A1G7JLF3"/>
<feature type="transmembrane region" description="Helical" evidence="1">
    <location>
        <begin position="6"/>
        <end position="24"/>
    </location>
</feature>
<keyword evidence="1" id="KW-0472">Membrane</keyword>
<keyword evidence="3" id="KW-1185">Reference proteome</keyword>
<evidence type="ECO:0000313" key="3">
    <source>
        <dbReference type="Proteomes" id="UP000199321"/>
    </source>
</evidence>
<dbReference type="EMBL" id="FNBA01000018">
    <property type="protein sequence ID" value="SDF25772.1"/>
    <property type="molecule type" value="Genomic_DNA"/>
</dbReference>
<proteinExistence type="predicted"/>
<keyword evidence="1" id="KW-1133">Transmembrane helix</keyword>
<sequence length="36" mass="4301">MYTVNYIFGGFGYHYLLVVFGFSIKKRPNQLNDWVL</sequence>
<accession>A0A1G7JLF3</accession>
<keyword evidence="1" id="KW-0812">Transmembrane</keyword>
<dbReference type="Proteomes" id="UP000199321">
    <property type="component" value="Unassembled WGS sequence"/>
</dbReference>
<evidence type="ECO:0000256" key="1">
    <source>
        <dbReference type="SAM" id="Phobius"/>
    </source>
</evidence>
<reference evidence="2 3" key="1">
    <citation type="submission" date="2016-10" db="EMBL/GenBank/DDBJ databases">
        <authorList>
            <person name="de Groot N.N."/>
        </authorList>
    </citation>
    <scope>NUCLEOTIDE SEQUENCE [LARGE SCALE GENOMIC DNA]</scope>
    <source>
        <strain evidence="2 3">DSM 16195</strain>
    </source>
</reference>
<organism evidence="2 3">
    <name type="scientific">Ulvibacter litoralis</name>
    <dbReference type="NCBI Taxonomy" id="227084"/>
    <lineage>
        <taxon>Bacteria</taxon>
        <taxon>Pseudomonadati</taxon>
        <taxon>Bacteroidota</taxon>
        <taxon>Flavobacteriia</taxon>
        <taxon>Flavobacteriales</taxon>
        <taxon>Flavobacteriaceae</taxon>
        <taxon>Ulvibacter</taxon>
    </lineage>
</organism>
<gene>
    <name evidence="2" type="ORF">SAMN05421855_1183</name>
</gene>
<evidence type="ECO:0000313" key="2">
    <source>
        <dbReference type="EMBL" id="SDF25772.1"/>
    </source>
</evidence>